<reference evidence="1 2" key="1">
    <citation type="submission" date="2018-06" db="EMBL/GenBank/DDBJ databases">
        <title>Actinomadura craniellae sp. nov. isolated from marine sponge Craniella sp.</title>
        <authorList>
            <person name="Li L."/>
            <person name="Xu Q.H."/>
            <person name="Lin H.W."/>
            <person name="Lu Y.H."/>
        </authorList>
    </citation>
    <scope>NUCLEOTIDE SEQUENCE [LARGE SCALE GENOMIC DNA]</scope>
    <source>
        <strain evidence="1 2">LHW63021</strain>
    </source>
</reference>
<proteinExistence type="predicted"/>
<dbReference type="Pfam" id="PF06224">
    <property type="entry name" value="AlkZ-like"/>
    <property type="match status" value="1"/>
</dbReference>
<comment type="caution">
    <text evidence="1">The sequence shown here is derived from an EMBL/GenBank/DDBJ whole genome shotgun (WGS) entry which is preliminary data.</text>
</comment>
<sequence>MRTFDAAERRARLAVRHGLAAGFDRPEDAAEALLALHATDPASVFLAAAARLRPPGAVPAVERALYANRTLVRMLGMRRTVFVVPVGLVPSVQAGCTDAVAVRLRTRLVQLLGTTAVGPDPGGWLREVEESVHRALLARGEATGAELSTDEPRLRVQLHPPPDKAYARPQNITSLVIGLMAAEGLIVRGRPLGSWTSSQYRWAPVEAWLPGGAPALDAQAARTGLARRWLAAYGPATVADLRWWTGWTAGETKRALAGLETAEVGLDDGAAGLVLADDLEPVPAPEPRAALLPALDPTAMGWAGRDWYLGEHGPALFDRTGNIGPTVWWDGRIIGGWAQRADGEIAVRLLADAGAEATAAVDIAAGRLRAELGDVRVTPRFRTPLERDLSG</sequence>
<dbReference type="InterPro" id="IPR009351">
    <property type="entry name" value="AlkZ-like"/>
</dbReference>
<evidence type="ECO:0000313" key="2">
    <source>
        <dbReference type="Proteomes" id="UP000251891"/>
    </source>
</evidence>
<keyword evidence="1" id="KW-0238">DNA-binding</keyword>
<dbReference type="Proteomes" id="UP000251891">
    <property type="component" value="Unassembled WGS sequence"/>
</dbReference>
<evidence type="ECO:0000313" key="1">
    <source>
        <dbReference type="EMBL" id="RAY16607.1"/>
    </source>
</evidence>
<dbReference type="OrthoDB" id="9148135at2"/>
<gene>
    <name evidence="1" type="ORF">DPM19_06420</name>
</gene>
<dbReference type="PANTHER" id="PTHR38479">
    <property type="entry name" value="LMO0824 PROTEIN"/>
    <property type="match status" value="1"/>
</dbReference>
<dbReference type="PANTHER" id="PTHR38479:SF2">
    <property type="entry name" value="WINGED HELIX DNA-BINDING DOMAIN-CONTAINING PROTEIN"/>
    <property type="match status" value="1"/>
</dbReference>
<name>A0A365HBY8_9ACTN</name>
<accession>A0A365HBY8</accession>
<dbReference type="AlphaFoldDB" id="A0A365HBY8"/>
<dbReference type="EMBL" id="QLYX01000002">
    <property type="protein sequence ID" value="RAY16607.1"/>
    <property type="molecule type" value="Genomic_DNA"/>
</dbReference>
<dbReference type="GO" id="GO:0003677">
    <property type="term" value="F:DNA binding"/>
    <property type="evidence" value="ECO:0007669"/>
    <property type="project" value="UniProtKB-KW"/>
</dbReference>
<keyword evidence="2" id="KW-1185">Reference proteome</keyword>
<protein>
    <submittedName>
        <fullName evidence="1">Winged helix DNA-binding domain-containing protein</fullName>
    </submittedName>
</protein>
<organism evidence="1 2">
    <name type="scientific">Actinomadura craniellae</name>
    <dbReference type="NCBI Taxonomy" id="2231787"/>
    <lineage>
        <taxon>Bacteria</taxon>
        <taxon>Bacillati</taxon>
        <taxon>Actinomycetota</taxon>
        <taxon>Actinomycetes</taxon>
        <taxon>Streptosporangiales</taxon>
        <taxon>Thermomonosporaceae</taxon>
        <taxon>Actinomadura</taxon>
    </lineage>
</organism>